<dbReference type="SUPFAM" id="SSF53335">
    <property type="entry name" value="S-adenosyl-L-methionine-dependent methyltransferases"/>
    <property type="match status" value="1"/>
</dbReference>
<dbReference type="InterPro" id="IPR021944">
    <property type="entry name" value="DUF3560"/>
</dbReference>
<dbReference type="Proteomes" id="UP000070255">
    <property type="component" value="Unassembled WGS sequence"/>
</dbReference>
<name>A0ABR5T8G8_9BURK</name>
<dbReference type="Pfam" id="PF05175">
    <property type="entry name" value="MTS"/>
    <property type="match status" value="1"/>
</dbReference>
<dbReference type="RefSeq" id="WP_060822510.1">
    <property type="nucleotide sequence ID" value="NZ_LNJQ01000003.1"/>
</dbReference>
<dbReference type="InterPro" id="IPR029063">
    <property type="entry name" value="SAM-dependent_MTases_sf"/>
</dbReference>
<evidence type="ECO:0000313" key="6">
    <source>
        <dbReference type="Proteomes" id="UP000070255"/>
    </source>
</evidence>
<feature type="domain" description="Methyltransferase small" evidence="4">
    <location>
        <begin position="534"/>
        <end position="618"/>
    </location>
</feature>
<dbReference type="PRINTS" id="PR00507">
    <property type="entry name" value="N12N6MTFRASE"/>
</dbReference>
<dbReference type="Pfam" id="PF12083">
    <property type="entry name" value="DUF3560"/>
    <property type="match status" value="1"/>
</dbReference>
<reference evidence="5 6" key="1">
    <citation type="submission" date="2015-11" db="EMBL/GenBank/DDBJ databases">
        <authorList>
            <person name="Sahl J."/>
            <person name="Wagner D."/>
            <person name="Keim P."/>
        </authorList>
    </citation>
    <scope>NUCLEOTIDE SEQUENCE [LARGE SCALE GENOMIC DNA]</scope>
    <source>
        <strain evidence="5 6">BDU18</strain>
    </source>
</reference>
<evidence type="ECO:0000256" key="1">
    <source>
        <dbReference type="ARBA" id="ARBA00022603"/>
    </source>
</evidence>
<evidence type="ECO:0000313" key="5">
    <source>
        <dbReference type="EMBL" id="KWZ39562.1"/>
    </source>
</evidence>
<feature type="compositionally biased region" description="Low complexity" evidence="3">
    <location>
        <begin position="421"/>
        <end position="430"/>
    </location>
</feature>
<organism evidence="5 6">
    <name type="scientific">Burkholderia savannae</name>
    <dbReference type="NCBI Taxonomy" id="1637837"/>
    <lineage>
        <taxon>Bacteria</taxon>
        <taxon>Pseudomonadati</taxon>
        <taxon>Pseudomonadota</taxon>
        <taxon>Betaproteobacteria</taxon>
        <taxon>Burkholderiales</taxon>
        <taxon>Burkholderiaceae</taxon>
        <taxon>Burkholderia</taxon>
        <taxon>pseudomallei group</taxon>
    </lineage>
</organism>
<dbReference type="PROSITE" id="PS00092">
    <property type="entry name" value="N6_MTASE"/>
    <property type="match status" value="1"/>
</dbReference>
<evidence type="ECO:0000256" key="3">
    <source>
        <dbReference type="SAM" id="MobiDB-lite"/>
    </source>
</evidence>
<dbReference type="EMBL" id="LNJQ01000003">
    <property type="protein sequence ID" value="KWZ39562.1"/>
    <property type="molecule type" value="Genomic_DNA"/>
</dbReference>
<dbReference type="InterPro" id="IPR007848">
    <property type="entry name" value="Small_mtfrase_dom"/>
</dbReference>
<keyword evidence="1" id="KW-0808">Transferase</keyword>
<dbReference type="CDD" id="cd02440">
    <property type="entry name" value="AdoMet_MTases"/>
    <property type="match status" value="1"/>
</dbReference>
<accession>A0ABR5T8G8</accession>
<keyword evidence="2" id="KW-0949">S-adenosyl-L-methionine</keyword>
<feature type="region of interest" description="Disordered" evidence="3">
    <location>
        <begin position="421"/>
        <end position="464"/>
    </location>
</feature>
<keyword evidence="1" id="KW-0489">Methyltransferase</keyword>
<proteinExistence type="predicted"/>
<evidence type="ECO:0000256" key="2">
    <source>
        <dbReference type="ARBA" id="ARBA00022691"/>
    </source>
</evidence>
<keyword evidence="6" id="KW-1185">Reference proteome</keyword>
<dbReference type="Gene3D" id="3.40.50.150">
    <property type="entry name" value="Vaccinia Virus protein VP39"/>
    <property type="match status" value="1"/>
</dbReference>
<sequence length="649" mass="70965">MSMTATYSPEDNKLRLYPIARLDGDTYRRVRELGFIHAPKQGLFVAPKWTPAREDILIELCGEIGDEDTSLVDRAEERADRFTGYSGSRARDAQAARNAVAAISEHIPFGQPILVGHHSEARARRDAERIGSGMRRAVQMWETSEYWQRRAAGALQHAKFKERPDVRYRRIKGIEADLRAAQRIVAAFDEATAVLGAPDLTAERAKAYANTSRAVYGLWGKLDNEPEEFRAHCARALEGLARARVAYDRWIAHYGHRIAYERAMLGEQGGLAAENVELEAGGRVRIDNEWLTITRVNKKDGKPVSVSTNARYVRVRGIEEIKEYQAPSAEQAATVKRATTLAPLVNYPGEGFAHMTKAAFQKVPKDYRGTRKIAATDTTARHRVRSALGVWATPDETDSNKRHAYPGVFITDAKRVDPPAVTADSAATAAKPTIEPPAAVIPPAPRAEHGNPADAQAVSKKEEAAPFKAMAEQLRAGIQVVSAPQLFPTPASLAARMVELADIRPGHSVLEPSAGTGRILRAIREATGGSVVRTAVEISARLCDQLRTSEAGADVVNCDFLKYDAPTQFDRILMNPPFANGDDIRHILHARQMLRPGGRLVAICANGTRQNAQLRPLVEEVGGEWIPLPANSFAESGTAVNAAMLVLTA</sequence>
<comment type="caution">
    <text evidence="5">The sequence shown here is derived from an EMBL/GenBank/DDBJ whole genome shotgun (WGS) entry which is preliminary data.</text>
</comment>
<evidence type="ECO:0000259" key="4">
    <source>
        <dbReference type="Pfam" id="PF05175"/>
    </source>
</evidence>
<dbReference type="InterPro" id="IPR002052">
    <property type="entry name" value="DNA_methylase_N6_adenine_CS"/>
</dbReference>
<gene>
    <name evidence="5" type="ORF">WS72_19335</name>
</gene>
<protein>
    <recommendedName>
        <fullName evidence="4">Methyltransferase small domain-containing protein</fullName>
    </recommendedName>
</protein>